<keyword evidence="2" id="KW-1185">Reference proteome</keyword>
<dbReference type="EMBL" id="JAPQKS010000003">
    <property type="protein sequence ID" value="KAJ5239448.1"/>
    <property type="molecule type" value="Genomic_DNA"/>
</dbReference>
<reference evidence="1" key="1">
    <citation type="submission" date="2022-11" db="EMBL/GenBank/DDBJ databases">
        <authorList>
            <person name="Petersen C."/>
        </authorList>
    </citation>
    <scope>NUCLEOTIDE SEQUENCE</scope>
    <source>
        <strain evidence="1">IBT 19713</strain>
    </source>
</reference>
<evidence type="ECO:0000313" key="2">
    <source>
        <dbReference type="Proteomes" id="UP001150941"/>
    </source>
</evidence>
<dbReference type="GeneID" id="83200667"/>
<protein>
    <submittedName>
        <fullName evidence="1">Uncharacterized protein</fullName>
    </submittedName>
</protein>
<evidence type="ECO:0000313" key="1">
    <source>
        <dbReference type="EMBL" id="KAJ5239448.1"/>
    </source>
</evidence>
<reference evidence="1" key="2">
    <citation type="journal article" date="2023" name="IMA Fungus">
        <title>Comparative genomic study of the Penicillium genus elucidates a diverse pangenome and 15 lateral gene transfer events.</title>
        <authorList>
            <person name="Petersen C."/>
            <person name="Sorensen T."/>
            <person name="Nielsen M.R."/>
            <person name="Sondergaard T.E."/>
            <person name="Sorensen J.L."/>
            <person name="Fitzpatrick D.A."/>
            <person name="Frisvad J.C."/>
            <person name="Nielsen K.L."/>
        </authorList>
    </citation>
    <scope>NUCLEOTIDE SEQUENCE</scope>
    <source>
        <strain evidence="1">IBT 19713</strain>
    </source>
</reference>
<proteinExistence type="predicted"/>
<comment type="caution">
    <text evidence="1">The sequence shown here is derived from an EMBL/GenBank/DDBJ whole genome shotgun (WGS) entry which is preliminary data.</text>
</comment>
<name>A0A9W9P7R5_9EURO</name>
<accession>A0A9W9P7R5</accession>
<dbReference type="RefSeq" id="XP_058332367.1">
    <property type="nucleotide sequence ID" value="XM_058473364.1"/>
</dbReference>
<gene>
    <name evidence="1" type="ORF">N7468_004067</name>
</gene>
<dbReference type="AlphaFoldDB" id="A0A9W9P7R5"/>
<dbReference type="Proteomes" id="UP001150941">
    <property type="component" value="Unassembled WGS sequence"/>
</dbReference>
<sequence>MVHHSKASDTVATPGLLRVTPADWPRAQDCPGIDFIASPPRPPPSAGARLASPLALRSSKLLARSYFTPLGPEPPCSCRESRLPFHVGD</sequence>
<organism evidence="1 2">
    <name type="scientific">Penicillium chermesinum</name>
    <dbReference type="NCBI Taxonomy" id="63820"/>
    <lineage>
        <taxon>Eukaryota</taxon>
        <taxon>Fungi</taxon>
        <taxon>Dikarya</taxon>
        <taxon>Ascomycota</taxon>
        <taxon>Pezizomycotina</taxon>
        <taxon>Eurotiomycetes</taxon>
        <taxon>Eurotiomycetidae</taxon>
        <taxon>Eurotiales</taxon>
        <taxon>Aspergillaceae</taxon>
        <taxon>Penicillium</taxon>
    </lineage>
</organism>